<gene>
    <name evidence="3" type="ORF">GCM10010470_57940</name>
</gene>
<dbReference type="PANTHER" id="PTHR36933">
    <property type="entry name" value="SLL0788 PROTEIN"/>
    <property type="match status" value="1"/>
</dbReference>
<name>A0ABN3VMX2_9PSEU</name>
<evidence type="ECO:0000313" key="4">
    <source>
        <dbReference type="Proteomes" id="UP001500979"/>
    </source>
</evidence>
<proteinExistence type="predicted"/>
<organism evidence="3 4">
    <name type="scientific">Saccharopolyspora taberi</name>
    <dbReference type="NCBI Taxonomy" id="60895"/>
    <lineage>
        <taxon>Bacteria</taxon>
        <taxon>Bacillati</taxon>
        <taxon>Actinomycetota</taxon>
        <taxon>Actinomycetes</taxon>
        <taxon>Pseudonocardiales</taxon>
        <taxon>Pseudonocardiaceae</taxon>
        <taxon>Saccharopolyspora</taxon>
    </lineage>
</organism>
<dbReference type="Pfam" id="PF03713">
    <property type="entry name" value="DUF305"/>
    <property type="match status" value="1"/>
</dbReference>
<dbReference type="InterPro" id="IPR005183">
    <property type="entry name" value="DUF305_CopM-like"/>
</dbReference>
<dbReference type="InterPro" id="IPR012347">
    <property type="entry name" value="Ferritin-like"/>
</dbReference>
<feature type="chain" id="PRO_5047162040" evidence="1">
    <location>
        <begin position="24"/>
        <end position="198"/>
    </location>
</feature>
<dbReference type="Proteomes" id="UP001500979">
    <property type="component" value="Unassembled WGS sequence"/>
</dbReference>
<dbReference type="EMBL" id="BAAAUX010000029">
    <property type="protein sequence ID" value="GAA2814926.1"/>
    <property type="molecule type" value="Genomic_DNA"/>
</dbReference>
<evidence type="ECO:0000313" key="3">
    <source>
        <dbReference type="EMBL" id="GAA2814926.1"/>
    </source>
</evidence>
<keyword evidence="4" id="KW-1185">Reference proteome</keyword>
<dbReference type="Gene3D" id="1.20.1260.10">
    <property type="match status" value="1"/>
</dbReference>
<evidence type="ECO:0000259" key="2">
    <source>
        <dbReference type="Pfam" id="PF03713"/>
    </source>
</evidence>
<feature type="signal peptide" evidence="1">
    <location>
        <begin position="1"/>
        <end position="23"/>
    </location>
</feature>
<comment type="caution">
    <text evidence="3">The sequence shown here is derived from an EMBL/GenBank/DDBJ whole genome shotgun (WGS) entry which is preliminary data.</text>
</comment>
<dbReference type="PANTHER" id="PTHR36933:SF1">
    <property type="entry name" value="SLL0788 PROTEIN"/>
    <property type="match status" value="1"/>
</dbReference>
<evidence type="ECO:0000256" key="1">
    <source>
        <dbReference type="SAM" id="SignalP"/>
    </source>
</evidence>
<sequence>MNARSLAAALVAAAALLVAGCSAEPPAAPPAQQQADHNQADVTFAQGMVPHHQQAIEMADQVPSRTSNPAVIGLADRIRAAQQPEIDKLNGWLSAWGASATGGTDHGGMDHGGMDHGQMGHDMGGMMSADDMAALERAQGPEFDRMWLQMMVEHHRGAVEMAGTELRDGQHAEAKAMARQIVDSQQAEIDEMNALLRG</sequence>
<accession>A0ABN3VMX2</accession>
<dbReference type="PROSITE" id="PS51257">
    <property type="entry name" value="PROKAR_LIPOPROTEIN"/>
    <property type="match status" value="1"/>
</dbReference>
<dbReference type="RefSeq" id="WP_344685118.1">
    <property type="nucleotide sequence ID" value="NZ_BAAAUX010000029.1"/>
</dbReference>
<protein>
    <submittedName>
        <fullName evidence="3">DUF305 domain-containing protein</fullName>
    </submittedName>
</protein>
<reference evidence="3 4" key="1">
    <citation type="journal article" date="2019" name="Int. J. Syst. Evol. Microbiol.">
        <title>The Global Catalogue of Microorganisms (GCM) 10K type strain sequencing project: providing services to taxonomists for standard genome sequencing and annotation.</title>
        <authorList>
            <consortium name="The Broad Institute Genomics Platform"/>
            <consortium name="The Broad Institute Genome Sequencing Center for Infectious Disease"/>
            <person name="Wu L."/>
            <person name="Ma J."/>
        </authorList>
    </citation>
    <scope>NUCLEOTIDE SEQUENCE [LARGE SCALE GENOMIC DNA]</scope>
    <source>
        <strain evidence="3 4">JCM 9383</strain>
    </source>
</reference>
<feature type="domain" description="DUF305" evidence="2">
    <location>
        <begin position="41"/>
        <end position="196"/>
    </location>
</feature>
<keyword evidence="1" id="KW-0732">Signal</keyword>